<reference evidence="3 4" key="1">
    <citation type="submission" date="2016-10" db="EMBL/GenBank/DDBJ databases">
        <authorList>
            <person name="Varghese N."/>
            <person name="Submissions S."/>
        </authorList>
    </citation>
    <scope>NUCLEOTIDE SEQUENCE [LARGE SCALE GENOMIC DNA]</scope>
    <source>
        <strain evidence="3 4">DSM 18327</strain>
    </source>
</reference>
<evidence type="ECO:0000313" key="4">
    <source>
        <dbReference type="Proteomes" id="UP000199665"/>
    </source>
</evidence>
<dbReference type="InterPro" id="IPR025282">
    <property type="entry name" value="DUF4214"/>
</dbReference>
<feature type="domain" description="DUF4214" evidence="2">
    <location>
        <begin position="8"/>
        <end position="42"/>
    </location>
</feature>
<accession>A0ABY0XMS3</accession>
<name>A0ABY0XMS3_9PSED</name>
<feature type="domain" description="DUF4214" evidence="2">
    <location>
        <begin position="50"/>
        <end position="103"/>
    </location>
</feature>
<dbReference type="EMBL" id="FNRV01000001">
    <property type="protein sequence ID" value="SEB70742.1"/>
    <property type="molecule type" value="Genomic_DNA"/>
</dbReference>
<dbReference type="Proteomes" id="UP000199665">
    <property type="component" value="Unassembled WGS sequence"/>
</dbReference>
<evidence type="ECO:0000259" key="2">
    <source>
        <dbReference type="Pfam" id="PF13946"/>
    </source>
</evidence>
<gene>
    <name evidence="3" type="ORF">SAMN05216205_0407</name>
</gene>
<comment type="caution">
    <text evidence="3">The sequence shown here is derived from an EMBL/GenBank/DDBJ whole genome shotgun (WGS) entry which is preliminary data.</text>
</comment>
<dbReference type="Pfam" id="PF13946">
    <property type="entry name" value="DUF4214"/>
    <property type="match status" value="2"/>
</dbReference>
<dbReference type="Gene3D" id="1.10.3130.20">
    <property type="entry name" value="Phycobilisome linker domain"/>
    <property type="match status" value="1"/>
</dbReference>
<feature type="region of interest" description="Disordered" evidence="1">
    <location>
        <begin position="252"/>
        <end position="272"/>
    </location>
</feature>
<protein>
    <recommendedName>
        <fullName evidence="2">DUF4214 domain-containing protein</fullName>
    </recommendedName>
</protein>
<sequence length="730" mass="75557">MSHQTDLAQLYTAFFNRAPDAAGLAYWVAKLDAGTITLEAIAKNWVDQQPEGQTKYPDGLSSNDFIKAIYTNVLNRTADDAGLQYWQGQLDSGAISRDVFLAAVISGAHANTSAQGLLDAQLLTNKADVGLAFADKGLNDTSLAAKVLTTVTANADSLSITLSLIKLVPANSSLQTTDLLSRVSDTLGKVAALITGAPSELHDLATYLSTVSASAGGTTDLGALLTKVGNVTAAALTDPTALDNPADLATSDVAATTPNTGGGTPPTTPEPPALTATIVDGVLKLSGTGTSDVLVDVHTQKVTIGAEAVTVTGTGPFLGVNASTYANGKVTAVGTVKEIVAKNPTYIGVDSLEVVDKAWTILTWADNYLKDVQKISVLNNAAGTLSVDWYNSLVTLTGTNTWTHDIRDTATKINSSVGMDALSKASQVVVADTLVNLESVAGGTAIDATGGYIVLDTWAHISSPQGSDASFISSAQQTIVHDTVAGMQAAISAGYVTVNVSDYEVEDTATNLLAINQIDVTLLKKASSVLVTGDDAGVLNLSERLELGTLTDDDYWAYSIKDSTENILANAKSYQSNFSKDASSLTAITSSGVDALDGDISTHSIVLAFNGLSDASTFTFATNGYTFTGTPDTFTHFNAATDKIDLNAYGLTGQDTLSLVQGETNAVMNGHFAVLNNVTLHGTVVSAASPGETAGTLILWDADNTAAIKQVGVWLPGQTVDATSVLHVVD</sequence>
<proteinExistence type="predicted"/>
<dbReference type="InterPro" id="IPR038255">
    <property type="entry name" value="PBS_linker_sf"/>
</dbReference>
<keyword evidence="4" id="KW-1185">Reference proteome</keyword>
<evidence type="ECO:0000313" key="3">
    <source>
        <dbReference type="EMBL" id="SEB70742.1"/>
    </source>
</evidence>
<organism evidence="3 4">
    <name type="scientific">Pseudomonas mohnii</name>
    <dbReference type="NCBI Taxonomy" id="395600"/>
    <lineage>
        <taxon>Bacteria</taxon>
        <taxon>Pseudomonadati</taxon>
        <taxon>Pseudomonadota</taxon>
        <taxon>Gammaproteobacteria</taxon>
        <taxon>Pseudomonadales</taxon>
        <taxon>Pseudomonadaceae</taxon>
        <taxon>Pseudomonas</taxon>
    </lineage>
</organism>
<evidence type="ECO:0000256" key="1">
    <source>
        <dbReference type="SAM" id="MobiDB-lite"/>
    </source>
</evidence>